<name>A0A1Y1M7U1_PHOPY</name>
<proteinExistence type="predicted"/>
<protein>
    <submittedName>
        <fullName evidence="1">Uncharacterized protein</fullName>
    </submittedName>
</protein>
<accession>A0A1Y1M7U1</accession>
<sequence length="206" mass="23185">MSLPSVFATRYWILMMAMEPAKMPRLIATATPNFSRLFIWSFQRITHGSKARIKSVAAEYEPMNRDRSSNALADQQLEGILGFQRWRGSSQRAKTKMEISMCKMFMEMMMNQSNTMTQCCAATRINVRAKLVFPKAHDMMTSGCDTKLSSATSIASSGFWATYSRCRPNPLSAATVRTAAYAIKRITAATMKESSTPNTLLRHIRV</sequence>
<reference evidence="1" key="1">
    <citation type="journal article" date="2016" name="Sci. Rep.">
        <title>Molecular characterization of firefly nuptial gifts: a multi-omics approach sheds light on postcopulatory sexual selection.</title>
        <authorList>
            <person name="Al-Wathiqui N."/>
            <person name="Fallon T.R."/>
            <person name="South A."/>
            <person name="Weng J.K."/>
            <person name="Lewis S.M."/>
        </authorList>
    </citation>
    <scope>NUCLEOTIDE SEQUENCE</scope>
</reference>
<organism evidence="1">
    <name type="scientific">Photinus pyralis</name>
    <name type="common">Common eastern firefly</name>
    <name type="synonym">Lampyris pyralis</name>
    <dbReference type="NCBI Taxonomy" id="7054"/>
    <lineage>
        <taxon>Eukaryota</taxon>
        <taxon>Metazoa</taxon>
        <taxon>Ecdysozoa</taxon>
        <taxon>Arthropoda</taxon>
        <taxon>Hexapoda</taxon>
        <taxon>Insecta</taxon>
        <taxon>Pterygota</taxon>
        <taxon>Neoptera</taxon>
        <taxon>Endopterygota</taxon>
        <taxon>Coleoptera</taxon>
        <taxon>Polyphaga</taxon>
        <taxon>Elateriformia</taxon>
        <taxon>Elateroidea</taxon>
        <taxon>Lampyridae</taxon>
        <taxon>Lampyrinae</taxon>
        <taxon>Photinus</taxon>
    </lineage>
</organism>
<evidence type="ECO:0000313" key="1">
    <source>
        <dbReference type="EMBL" id="JAV81621.1"/>
    </source>
</evidence>
<dbReference type="AlphaFoldDB" id="A0A1Y1M7U1"/>
<dbReference type="EMBL" id="GEZM01038503">
    <property type="protein sequence ID" value="JAV81621.1"/>
    <property type="molecule type" value="Transcribed_RNA"/>
</dbReference>